<evidence type="ECO:0000256" key="2">
    <source>
        <dbReference type="PROSITE-ProRule" id="PRU00708"/>
    </source>
</evidence>
<dbReference type="Pfam" id="PF13041">
    <property type="entry name" value="PPR_2"/>
    <property type="match status" value="2"/>
</dbReference>
<evidence type="ECO:0000256" key="3">
    <source>
        <dbReference type="SAM" id="MobiDB-lite"/>
    </source>
</evidence>
<dbReference type="STRING" id="52586.A0A0B1PGA2"/>
<dbReference type="AlphaFoldDB" id="A0A0B1PGA2"/>
<feature type="compositionally biased region" description="Polar residues" evidence="3">
    <location>
        <begin position="111"/>
        <end position="121"/>
    </location>
</feature>
<evidence type="ECO:0000256" key="1">
    <source>
        <dbReference type="ARBA" id="ARBA00022737"/>
    </source>
</evidence>
<evidence type="ECO:0000313" key="4">
    <source>
        <dbReference type="EMBL" id="KHJ36280.1"/>
    </source>
</evidence>
<feature type="repeat" description="PPR" evidence="2">
    <location>
        <begin position="533"/>
        <end position="567"/>
    </location>
</feature>
<dbReference type="InterPro" id="IPR011990">
    <property type="entry name" value="TPR-like_helical_dom_sf"/>
</dbReference>
<keyword evidence="5" id="KW-1185">Reference proteome</keyword>
<reference evidence="4 5" key="1">
    <citation type="journal article" date="2014" name="BMC Genomics">
        <title>Adaptive genomic structural variation in the grape powdery mildew pathogen, Erysiphe necator.</title>
        <authorList>
            <person name="Jones L."/>
            <person name="Riaz S."/>
            <person name="Morales-Cruz A."/>
            <person name="Amrine K.C."/>
            <person name="McGuire B."/>
            <person name="Gubler W.D."/>
            <person name="Walker M.A."/>
            <person name="Cantu D."/>
        </authorList>
    </citation>
    <scope>NUCLEOTIDE SEQUENCE [LARGE SCALE GENOMIC DNA]</scope>
    <source>
        <strain evidence="5">c</strain>
    </source>
</reference>
<dbReference type="EMBL" id="JNVN01000086">
    <property type="protein sequence ID" value="KHJ36280.1"/>
    <property type="molecule type" value="Genomic_DNA"/>
</dbReference>
<evidence type="ECO:0000313" key="5">
    <source>
        <dbReference type="Proteomes" id="UP000030854"/>
    </source>
</evidence>
<dbReference type="PANTHER" id="PTHR47939">
    <property type="entry name" value="MEMBRANE-ASSOCIATED SALT-INDUCIBLE PROTEIN-LIKE"/>
    <property type="match status" value="1"/>
</dbReference>
<organism evidence="4 5">
    <name type="scientific">Uncinula necator</name>
    <name type="common">Grape powdery mildew</name>
    <dbReference type="NCBI Taxonomy" id="52586"/>
    <lineage>
        <taxon>Eukaryota</taxon>
        <taxon>Fungi</taxon>
        <taxon>Dikarya</taxon>
        <taxon>Ascomycota</taxon>
        <taxon>Pezizomycotina</taxon>
        <taxon>Leotiomycetes</taxon>
        <taxon>Erysiphales</taxon>
        <taxon>Erysiphaceae</taxon>
        <taxon>Erysiphe</taxon>
    </lineage>
</organism>
<dbReference type="PANTHER" id="PTHR47939:SF13">
    <property type="entry name" value="OS03G0201400 PROTEIN"/>
    <property type="match status" value="1"/>
</dbReference>
<comment type="caution">
    <text evidence="4">The sequence shown here is derived from an EMBL/GenBank/DDBJ whole genome shotgun (WGS) entry which is preliminary data.</text>
</comment>
<keyword evidence="1" id="KW-0677">Repeat</keyword>
<dbReference type="Gene3D" id="1.25.40.10">
    <property type="entry name" value="Tetratricopeptide repeat domain"/>
    <property type="match status" value="3"/>
</dbReference>
<dbReference type="InterPro" id="IPR050667">
    <property type="entry name" value="PPR-containing_protein"/>
</dbReference>
<dbReference type="Pfam" id="PF13812">
    <property type="entry name" value="PPR_3"/>
    <property type="match status" value="1"/>
</dbReference>
<dbReference type="NCBIfam" id="TIGR00756">
    <property type="entry name" value="PPR"/>
    <property type="match status" value="2"/>
</dbReference>
<protein>
    <submittedName>
        <fullName evidence="4">Putative pentatricopeptide repeat protein</fullName>
    </submittedName>
</protein>
<dbReference type="PROSITE" id="PS51375">
    <property type="entry name" value="PPR"/>
    <property type="match status" value="3"/>
</dbReference>
<dbReference type="OMA" id="CWTTRIS"/>
<accession>A0A0B1PGA2</accession>
<dbReference type="InterPro" id="IPR002885">
    <property type="entry name" value="PPR_rpt"/>
</dbReference>
<dbReference type="Proteomes" id="UP000030854">
    <property type="component" value="Unassembled WGS sequence"/>
</dbReference>
<feature type="repeat" description="PPR" evidence="2">
    <location>
        <begin position="663"/>
        <end position="697"/>
    </location>
</feature>
<name>A0A0B1PGA2_UNCNE</name>
<sequence length="907" mass="103875">MVFPLHYRVCYCWRFGQHFLLAGSRVVERQRISRRHSNRQLSRKVEISGSSIVHESVGGLNKAISQKKLLPSLGVYEKNITNCEVNEDFDESPAPRNQLENSHQDHHHLDSSATSEYLNSNSKDAAGLPTKYLYSKSSHLVSQPKSELDSQPDRLVSLFQSNVSLNSKDSSSGLVLEHFNHVDKYRNMIDESKPLSGKLKLYIDNFGPSNPKESLSCVKIDCTTLLQEVVESKRVKPFDPTIPSITEVTRVFSRINSLNEKEWGDMIMALLERISIIQGKSVDDKPLILDIVGAWNAAGFGSKAISPQATSQLYRQFGLDYLIRKIIPKIGYIDLTKAPVAVFVTFDVLTKKYNEIYDQIDKVESLIKTLATVVSIPELDVRMLDLDNQSITIRSYILENWDSMREKARHITELLTKSDEKKLVPKTQEPDKYKYENKYHFILPFNHAQKGSYIYSRLRTAINLKNHAQVDDLWIELSSQFIHRSKEDLEHALQNWLTPEIFNHFITAYMSLQRPTTAIEVWTEMIEIGLNPNLKTWNILISGCKTVGDWRSSEKIWKTLSLSGFSPDLLNWSSRLGVLMNSNEINLGIQALDEMGRIWLEKARTNYPNLAKNDLLLLNDVKDAVKPDISCVNIAIAGLLKKNNKYRANKVLEWAHRFGIKPNTETYNIFLRPLIRKGNSQEAMALLRRMEEAGVEADVSTYTIILDNILRFPEEYSPEELKEKIFGVFYEMEQGNIQPNLYTYGKIIYQLVREFNPQNSSIIEAVLQHMTDQNVKPSIHIYTNLVEYFFLQNPPNLNLAQNILNQATQTVGLDRVFWDRVVECYAQIGDTKSALNIIAQLSTQKTRVGWSAMRCVLDALISQKEWNLAKSLIYDVKTSASRHDFRTGTKGEALFWELAARNNISHI</sequence>
<dbReference type="HOGENOM" id="CLU_007681_1_0_1"/>
<proteinExistence type="predicted"/>
<feature type="region of interest" description="Disordered" evidence="3">
    <location>
        <begin position="87"/>
        <end position="121"/>
    </location>
</feature>
<feature type="repeat" description="PPR" evidence="2">
    <location>
        <begin position="498"/>
        <end position="532"/>
    </location>
</feature>
<gene>
    <name evidence="4" type="ORF">EV44_g1420</name>
</gene>